<comment type="caution">
    <text evidence="9">The sequence shown here is derived from an EMBL/GenBank/DDBJ whole genome shotgun (WGS) entry which is preliminary data.</text>
</comment>
<evidence type="ECO:0000313" key="9">
    <source>
        <dbReference type="EMBL" id="KAL0071745.1"/>
    </source>
</evidence>
<evidence type="ECO:0000313" key="10">
    <source>
        <dbReference type="Proteomes" id="UP001437256"/>
    </source>
</evidence>
<dbReference type="EMBL" id="JBBXMP010000002">
    <property type="protein sequence ID" value="KAL0071745.1"/>
    <property type="molecule type" value="Genomic_DNA"/>
</dbReference>
<dbReference type="Gene3D" id="1.10.10.1460">
    <property type="match status" value="1"/>
</dbReference>
<feature type="compositionally biased region" description="Pro residues" evidence="8">
    <location>
        <begin position="368"/>
        <end position="377"/>
    </location>
</feature>
<keyword evidence="5 7" id="KW-0539">Nucleus</keyword>
<feature type="compositionally biased region" description="Acidic residues" evidence="8">
    <location>
        <begin position="273"/>
        <end position="283"/>
    </location>
</feature>
<dbReference type="PANTHER" id="PTHR28124">
    <property type="entry name" value="DNA REPLICATION REGULATOR SLD2"/>
    <property type="match status" value="1"/>
</dbReference>
<gene>
    <name evidence="9" type="ORF">AAF712_000667</name>
</gene>
<sequence>MSDLASVRAEIKAWERSFKDENDRLPSVDDIRKNSSIANKYRLYKKLTKTSQQATIPKSRPTQQTAPLSSFNPFSPTKNKGKQPESPLRSRTSRPNNPFTTPSKSIAKLRVREPSPSPAPQARPATSTSASAPTVNLSIAPSNALPDPSSAVVRARKRLRGEPVSPSPNKDKRRRVHSTQQSILAFVRRRDSGSSSSDDEGDIGEGKAGSSFIDDSPMKKRPGGKSFQTLFEDVGAVQSSNTRLQSALERAKSNNPSTGLFGKPAKDASSISFDDEMDWEMGDETSVGREKAESRSKSVNGKQRLKRWAPTKDNLHAADPSTSNPEPSKAENVGKKPAKRVTMSDASDEERDEGAVRSRSTSAKPTIPLLPPSPPPADSSSSHNSRSSGSALMNGKAKASRKKAKMSAKDREDYEDGDSSASEGNANIKVRLRSFTRGVTPAAGEVGDMDVRMEGGDNEATGSVDVDLDPDPILRYFRPPQKVNGGGFSSFISSEGEDDLGDSDDHFTEPRLDDTRPQPGQPRKRGDTRDGGSLEIDLPDQMKHLLALSSSEMHARDDRMRQEMVVESLLYGRRAGHYDGSRGGEIWDVGDVSGPEEGDDGELAGSRHKRAEPDGEEDDWEGEPVPWEIGEL</sequence>
<accession>A0ABR3ACS8</accession>
<feature type="compositionally biased region" description="Basic and acidic residues" evidence="8">
    <location>
        <begin position="286"/>
        <end position="296"/>
    </location>
</feature>
<dbReference type="Pfam" id="PF11719">
    <property type="entry name" value="Drc1-Sld2"/>
    <property type="match status" value="1"/>
</dbReference>
<feature type="region of interest" description="Disordered" evidence="8">
    <location>
        <begin position="48"/>
        <end position="226"/>
    </location>
</feature>
<feature type="compositionally biased region" description="Low complexity" evidence="8">
    <location>
        <begin position="378"/>
        <end position="390"/>
    </location>
</feature>
<feature type="compositionally biased region" description="Polar residues" evidence="8">
    <location>
        <begin position="89"/>
        <end position="104"/>
    </location>
</feature>
<feature type="compositionally biased region" description="Basic and acidic residues" evidence="8">
    <location>
        <begin position="503"/>
        <end position="516"/>
    </location>
</feature>
<dbReference type="CDD" id="cd22289">
    <property type="entry name" value="RecQL4_SLD2_NTD"/>
    <property type="match status" value="1"/>
</dbReference>
<evidence type="ECO:0000256" key="6">
    <source>
        <dbReference type="ARBA" id="ARBA00023306"/>
    </source>
</evidence>
<comment type="similarity">
    <text evidence="2 7">Belongs to the SLD2 family.</text>
</comment>
<reference evidence="9 10" key="1">
    <citation type="submission" date="2024-05" db="EMBL/GenBank/DDBJ databases">
        <title>A draft genome resource for the thread blight pathogen Marasmius tenuissimus strain MS-2.</title>
        <authorList>
            <person name="Yulfo-Soto G.E."/>
            <person name="Baruah I.K."/>
            <person name="Amoako-Attah I."/>
            <person name="Bukari Y."/>
            <person name="Meinhardt L.W."/>
            <person name="Bailey B.A."/>
            <person name="Cohen S.P."/>
        </authorList>
    </citation>
    <scope>NUCLEOTIDE SEQUENCE [LARGE SCALE GENOMIC DNA]</scope>
    <source>
        <strain evidence="9 10">MS-2</strain>
    </source>
</reference>
<comment type="function">
    <text evidence="7">Has a role in the initiation of DNA replication. Required at S-phase checkpoint.</text>
</comment>
<evidence type="ECO:0000256" key="4">
    <source>
        <dbReference type="ARBA" id="ARBA00022705"/>
    </source>
</evidence>
<proteinExistence type="inferred from homology"/>
<evidence type="ECO:0000256" key="7">
    <source>
        <dbReference type="RuleBase" id="RU367067"/>
    </source>
</evidence>
<organism evidence="9 10">
    <name type="scientific">Marasmius tenuissimus</name>
    <dbReference type="NCBI Taxonomy" id="585030"/>
    <lineage>
        <taxon>Eukaryota</taxon>
        <taxon>Fungi</taxon>
        <taxon>Dikarya</taxon>
        <taxon>Basidiomycota</taxon>
        <taxon>Agaricomycotina</taxon>
        <taxon>Agaricomycetes</taxon>
        <taxon>Agaricomycetidae</taxon>
        <taxon>Agaricales</taxon>
        <taxon>Marasmiineae</taxon>
        <taxon>Marasmiaceae</taxon>
        <taxon>Marasmius</taxon>
    </lineage>
</organism>
<dbReference type="InterPro" id="IPR040203">
    <property type="entry name" value="Sld2"/>
</dbReference>
<evidence type="ECO:0000256" key="2">
    <source>
        <dbReference type="ARBA" id="ARBA00007276"/>
    </source>
</evidence>
<name>A0ABR3ACS8_9AGAR</name>
<evidence type="ECO:0000256" key="8">
    <source>
        <dbReference type="SAM" id="MobiDB-lite"/>
    </source>
</evidence>
<feature type="compositionally biased region" description="Polar residues" evidence="8">
    <location>
        <begin position="49"/>
        <end position="78"/>
    </location>
</feature>
<keyword evidence="6 7" id="KW-0131">Cell cycle</keyword>
<evidence type="ECO:0000256" key="3">
    <source>
        <dbReference type="ARBA" id="ARBA00018363"/>
    </source>
</evidence>
<protein>
    <recommendedName>
        <fullName evidence="3 7">DNA replication regulator SLD2</fullName>
    </recommendedName>
</protein>
<feature type="compositionally biased region" description="Low complexity" evidence="8">
    <location>
        <begin position="122"/>
        <end position="134"/>
    </location>
</feature>
<dbReference type="PANTHER" id="PTHR28124:SF1">
    <property type="entry name" value="DNA REPLICATION REGULATOR SLD2"/>
    <property type="match status" value="1"/>
</dbReference>
<feature type="compositionally biased region" description="Low complexity" evidence="8">
    <location>
        <begin position="623"/>
        <end position="632"/>
    </location>
</feature>
<evidence type="ECO:0000256" key="5">
    <source>
        <dbReference type="ARBA" id="ARBA00023242"/>
    </source>
</evidence>
<feature type="region of interest" description="Disordered" evidence="8">
    <location>
        <begin position="238"/>
        <end position="538"/>
    </location>
</feature>
<keyword evidence="10" id="KW-1185">Reference proteome</keyword>
<keyword evidence="4 7" id="KW-0235">DNA replication</keyword>
<dbReference type="InterPro" id="IPR021110">
    <property type="entry name" value="DNA_rep_checkpnt_protein"/>
</dbReference>
<dbReference type="Proteomes" id="UP001437256">
    <property type="component" value="Unassembled WGS sequence"/>
</dbReference>
<evidence type="ECO:0000256" key="1">
    <source>
        <dbReference type="ARBA" id="ARBA00004123"/>
    </source>
</evidence>
<comment type="subcellular location">
    <subcellularLocation>
        <location evidence="1 7">Nucleus</location>
    </subcellularLocation>
</comment>
<feature type="region of interest" description="Disordered" evidence="8">
    <location>
        <begin position="580"/>
        <end position="632"/>
    </location>
</feature>